<dbReference type="GO" id="GO:0009425">
    <property type="term" value="C:bacterial-type flagellum basal body"/>
    <property type="evidence" value="ECO:0007669"/>
    <property type="project" value="InterPro"/>
</dbReference>
<evidence type="ECO:0000256" key="3">
    <source>
        <dbReference type="ARBA" id="ARBA00008281"/>
    </source>
</evidence>
<dbReference type="RefSeq" id="WP_105360213.1">
    <property type="nucleotide sequence ID" value="NZ_PUHZ01000005.1"/>
</dbReference>
<evidence type="ECO:0000256" key="10">
    <source>
        <dbReference type="RuleBase" id="RU364125"/>
    </source>
</evidence>
<evidence type="ECO:0000256" key="4">
    <source>
        <dbReference type="ARBA" id="ARBA00022475"/>
    </source>
</evidence>
<evidence type="ECO:0000256" key="6">
    <source>
        <dbReference type="ARBA" id="ARBA00022692"/>
    </source>
</evidence>
<keyword evidence="8 10" id="KW-1133">Transmembrane helix</keyword>
<evidence type="ECO:0000256" key="5">
    <source>
        <dbReference type="ARBA" id="ARBA00022500"/>
    </source>
</evidence>
<name>A0A2S8F265_9BACT</name>
<dbReference type="GO" id="GO:0006935">
    <property type="term" value="P:chemotaxis"/>
    <property type="evidence" value="ECO:0007669"/>
    <property type="project" value="UniProtKB-KW"/>
</dbReference>
<comment type="function">
    <text evidence="1 10">Controls the rotational direction of flagella during chemotaxis.</text>
</comment>
<comment type="caution">
    <text evidence="11">The sequence shown here is derived from an EMBL/GenBank/DDBJ whole genome shotgun (WGS) entry which is preliminary data.</text>
</comment>
<evidence type="ECO:0000256" key="7">
    <source>
        <dbReference type="ARBA" id="ARBA00022779"/>
    </source>
</evidence>
<evidence type="ECO:0000313" key="12">
    <source>
        <dbReference type="Proteomes" id="UP000239388"/>
    </source>
</evidence>
<evidence type="ECO:0000313" key="11">
    <source>
        <dbReference type="EMBL" id="PQO26256.1"/>
    </source>
</evidence>
<comment type="similarity">
    <text evidence="3 10">Belongs to the FliL family.</text>
</comment>
<dbReference type="EMBL" id="PUIB01000032">
    <property type="protein sequence ID" value="PQO26256.1"/>
    <property type="molecule type" value="Genomic_DNA"/>
</dbReference>
<comment type="subcellular location">
    <subcellularLocation>
        <location evidence="2">Cell membrane</location>
        <topology evidence="2">Single-pass membrane protein</topology>
    </subcellularLocation>
</comment>
<dbReference type="OrthoDB" id="279097at2"/>
<keyword evidence="5 10" id="KW-0145">Chemotaxis</keyword>
<evidence type="ECO:0000256" key="9">
    <source>
        <dbReference type="ARBA" id="ARBA00023136"/>
    </source>
</evidence>
<proteinExistence type="inferred from homology"/>
<dbReference type="Proteomes" id="UP000239388">
    <property type="component" value="Unassembled WGS sequence"/>
</dbReference>
<keyword evidence="6 10" id="KW-0812">Transmembrane</keyword>
<evidence type="ECO:0000256" key="2">
    <source>
        <dbReference type="ARBA" id="ARBA00004162"/>
    </source>
</evidence>
<accession>A0A2S8F265</accession>
<protein>
    <recommendedName>
        <fullName evidence="10">Flagellar protein FliL</fullName>
    </recommendedName>
</protein>
<gene>
    <name evidence="11" type="ORF">C5Y98_30905</name>
</gene>
<dbReference type="AlphaFoldDB" id="A0A2S8F265"/>
<keyword evidence="9 10" id="KW-0472">Membrane</keyword>
<keyword evidence="7 10" id="KW-0283">Flagellar rotation</keyword>
<dbReference type="Pfam" id="PF03748">
    <property type="entry name" value="FliL"/>
    <property type="match status" value="1"/>
</dbReference>
<evidence type="ECO:0000256" key="8">
    <source>
        <dbReference type="ARBA" id="ARBA00022989"/>
    </source>
</evidence>
<dbReference type="GO" id="GO:0071973">
    <property type="term" value="P:bacterial-type flagellum-dependent cell motility"/>
    <property type="evidence" value="ECO:0007669"/>
    <property type="project" value="InterPro"/>
</dbReference>
<organism evidence="11 12">
    <name type="scientific">Blastopirellula marina</name>
    <dbReference type="NCBI Taxonomy" id="124"/>
    <lineage>
        <taxon>Bacteria</taxon>
        <taxon>Pseudomonadati</taxon>
        <taxon>Planctomycetota</taxon>
        <taxon>Planctomycetia</taxon>
        <taxon>Pirellulales</taxon>
        <taxon>Pirellulaceae</taxon>
        <taxon>Blastopirellula</taxon>
    </lineage>
</organism>
<feature type="transmembrane region" description="Helical" evidence="10">
    <location>
        <begin position="20"/>
        <end position="39"/>
    </location>
</feature>
<evidence type="ECO:0000256" key="1">
    <source>
        <dbReference type="ARBA" id="ARBA00002254"/>
    </source>
</evidence>
<dbReference type="GO" id="GO:0005886">
    <property type="term" value="C:plasma membrane"/>
    <property type="evidence" value="ECO:0007669"/>
    <property type="project" value="UniProtKB-SubCell"/>
</dbReference>
<dbReference type="InterPro" id="IPR005503">
    <property type="entry name" value="FliL"/>
</dbReference>
<keyword evidence="4 10" id="KW-1003">Cell membrane</keyword>
<reference evidence="11 12" key="1">
    <citation type="submission" date="2018-02" db="EMBL/GenBank/DDBJ databases">
        <title>Comparative genomes isolates from brazilian mangrove.</title>
        <authorList>
            <person name="Araujo J.E."/>
            <person name="Taketani R.G."/>
            <person name="Silva M.C.P."/>
            <person name="Loureco M.V."/>
            <person name="Andreote F.D."/>
        </authorList>
    </citation>
    <scope>NUCLEOTIDE SEQUENCE [LARGE SCALE GENOMIC DNA]</scope>
    <source>
        <strain evidence="11 12">NAP PRIS-MGV</strain>
    </source>
</reference>
<sequence length="178" mass="19861">MPDSTPNPPAGPSMMTKLKILGAVLALVGFECLLAYFVIPSPEDVIEAAELRARQHTATEPDIEELTTVSDKPTVEVDLKNFGITAYQPLANTTLRIDFHLYAMVNAENQSEFESLIAQNEHRFREQVLVTLRSSEVSDLTDPSLGLLKRKILEKTNRILGKPLVKSVIFSDYSFIEQ</sequence>